<evidence type="ECO:0000313" key="3">
    <source>
        <dbReference type="Proteomes" id="UP000037035"/>
    </source>
</evidence>
<evidence type="ECO:0000256" key="1">
    <source>
        <dbReference type="SAM" id="MobiDB-lite"/>
    </source>
</evidence>
<dbReference type="Proteomes" id="UP000037035">
    <property type="component" value="Unassembled WGS sequence"/>
</dbReference>
<protein>
    <submittedName>
        <fullName evidence="2">Uncharacterized protein</fullName>
    </submittedName>
</protein>
<feature type="compositionally biased region" description="Basic and acidic residues" evidence="1">
    <location>
        <begin position="25"/>
        <end position="48"/>
    </location>
</feature>
<keyword evidence="3" id="KW-1185">Reference proteome</keyword>
<dbReference type="EMBL" id="LAVV01014867">
    <property type="protein sequence ID" value="KNZ44364.1"/>
    <property type="molecule type" value="Genomic_DNA"/>
</dbReference>
<accession>A0A0L6U786</accession>
<sequence>MRTFDGGVDRTNRNVEVNRTNRNLDGMDRTNRNLDGKDRTNRNVDGVDRTNRNLDGKYRTWIEEELNYWEREFVSKHCDEVSRKKSLDLEKELIGYERLPIMDSNQQDQSAIIQEQKRRCIGWRNL</sequence>
<name>A0A0L6U786_9BASI</name>
<dbReference type="VEuPathDB" id="FungiDB:VP01_9236g1"/>
<proteinExistence type="predicted"/>
<comment type="caution">
    <text evidence="2">The sequence shown here is derived from an EMBL/GenBank/DDBJ whole genome shotgun (WGS) entry which is preliminary data.</text>
</comment>
<feature type="region of interest" description="Disordered" evidence="1">
    <location>
        <begin position="23"/>
        <end position="48"/>
    </location>
</feature>
<dbReference type="AlphaFoldDB" id="A0A0L6U786"/>
<reference evidence="2 3" key="1">
    <citation type="submission" date="2015-08" db="EMBL/GenBank/DDBJ databases">
        <title>Next Generation Sequencing and Analysis of the Genome of Puccinia sorghi L Schw, the Causal Agent of Maize Common Rust.</title>
        <authorList>
            <person name="Rochi L."/>
            <person name="Burguener G."/>
            <person name="Darino M."/>
            <person name="Turjanski A."/>
            <person name="Kreff E."/>
            <person name="Dieguez M.J."/>
            <person name="Sacco F."/>
        </authorList>
    </citation>
    <scope>NUCLEOTIDE SEQUENCE [LARGE SCALE GENOMIC DNA]</scope>
    <source>
        <strain evidence="2 3">RO10H11247</strain>
    </source>
</reference>
<gene>
    <name evidence="2" type="ORF">VP01_9236g1</name>
</gene>
<evidence type="ECO:0000313" key="2">
    <source>
        <dbReference type="EMBL" id="KNZ44364.1"/>
    </source>
</evidence>
<organism evidence="2 3">
    <name type="scientific">Puccinia sorghi</name>
    <dbReference type="NCBI Taxonomy" id="27349"/>
    <lineage>
        <taxon>Eukaryota</taxon>
        <taxon>Fungi</taxon>
        <taxon>Dikarya</taxon>
        <taxon>Basidiomycota</taxon>
        <taxon>Pucciniomycotina</taxon>
        <taxon>Pucciniomycetes</taxon>
        <taxon>Pucciniales</taxon>
        <taxon>Pucciniaceae</taxon>
        <taxon>Puccinia</taxon>
    </lineage>
</organism>